<proteinExistence type="predicted"/>
<sequence>MLNWQSLIIIGLATLALVGCSTPPPQEHRVEAPQILPEPTMDEYCSVRPCRGDTHIFLATVEGEYHYRNDYFWPVVQDKTIRVLPGERVLVEAQIDEDGALANFQQVNEIENPDRTFEFFFRQLRGNYGMMVSMRNPFPFPVDLQVELTDLNGETRPTGTCPIRAQRSFIDQWMQPAKTLVIREIRRLEHDAPIICRV</sequence>
<comment type="caution">
    <text evidence="1">The sequence shown here is derived from an EMBL/GenBank/DDBJ whole genome shotgun (WGS) entry which is preliminary data.</text>
</comment>
<evidence type="ECO:0000313" key="1">
    <source>
        <dbReference type="EMBL" id="RUO34230.1"/>
    </source>
</evidence>
<name>A0A432WK99_9GAMM</name>
<dbReference type="EMBL" id="PIPM01000004">
    <property type="protein sequence ID" value="RUO34230.1"/>
    <property type="molecule type" value="Genomic_DNA"/>
</dbReference>
<organism evidence="1 2">
    <name type="scientific">Aliidiomarina sanyensis</name>
    <dbReference type="NCBI Taxonomy" id="1249555"/>
    <lineage>
        <taxon>Bacteria</taxon>
        <taxon>Pseudomonadati</taxon>
        <taxon>Pseudomonadota</taxon>
        <taxon>Gammaproteobacteria</taxon>
        <taxon>Alteromonadales</taxon>
        <taxon>Idiomarinaceae</taxon>
        <taxon>Aliidiomarina</taxon>
    </lineage>
</organism>
<gene>
    <name evidence="1" type="ORF">CWE11_05740</name>
</gene>
<accession>A0A432WK99</accession>
<protein>
    <submittedName>
        <fullName evidence="1">Uncharacterized protein</fullName>
    </submittedName>
</protein>
<evidence type="ECO:0000313" key="2">
    <source>
        <dbReference type="Proteomes" id="UP000288405"/>
    </source>
</evidence>
<keyword evidence="2" id="KW-1185">Reference proteome</keyword>
<dbReference type="AlphaFoldDB" id="A0A432WK99"/>
<dbReference type="RefSeq" id="WP_126776647.1">
    <property type="nucleotide sequence ID" value="NZ_PIPM01000004.1"/>
</dbReference>
<reference evidence="1 2" key="1">
    <citation type="journal article" date="2011" name="Front. Microbiol.">
        <title>Genomic signatures of strain selection and enhancement in Bacillus atrophaeus var. globigii, a historical biowarfare simulant.</title>
        <authorList>
            <person name="Gibbons H.S."/>
            <person name="Broomall S.M."/>
            <person name="McNew L.A."/>
            <person name="Daligault H."/>
            <person name="Chapman C."/>
            <person name="Bruce D."/>
            <person name="Karavis M."/>
            <person name="Krepps M."/>
            <person name="McGregor P.A."/>
            <person name="Hong C."/>
            <person name="Park K.H."/>
            <person name="Akmal A."/>
            <person name="Feldman A."/>
            <person name="Lin J.S."/>
            <person name="Chang W.E."/>
            <person name="Higgs B.W."/>
            <person name="Demirev P."/>
            <person name="Lindquist J."/>
            <person name="Liem A."/>
            <person name="Fochler E."/>
            <person name="Read T.D."/>
            <person name="Tapia R."/>
            <person name="Johnson S."/>
            <person name="Bishop-Lilly K.A."/>
            <person name="Detter C."/>
            <person name="Han C."/>
            <person name="Sozhamannan S."/>
            <person name="Rosenzweig C.N."/>
            <person name="Skowronski E.W."/>
        </authorList>
    </citation>
    <scope>NUCLEOTIDE SEQUENCE [LARGE SCALE GENOMIC DNA]</scope>
    <source>
        <strain evidence="1 2">GYP-17</strain>
    </source>
</reference>
<dbReference type="Proteomes" id="UP000288405">
    <property type="component" value="Unassembled WGS sequence"/>
</dbReference>
<dbReference type="OrthoDB" id="8480087at2"/>